<evidence type="ECO:0000313" key="2">
    <source>
        <dbReference type="EMBL" id="CAA0826226.1"/>
    </source>
</evidence>
<sequence length="285" mass="32602">SHHLCAMLTEEELPRCGRPEHLPCSKSSGISIALLLVGIGSPLFGHKGLQICPSLMRFSSSLLRLRSSMFHLSTSLFCSSSSNPFLLQYSMESDYLSDICLGILLQFHSRLHWKKVCGLSQTIHDNPDRIVPTPCPRKIYYKVHCDVLPLSLGNPEWMRQTRRSLMFGLNSLTHQAVIDESRYISLETSPPERPFQVLIHLRTPWMNKVRVSLFNNSQYSSPTVEKPNKKTNSYKLNNHEHDNRKRIQNVNPYPYYNDLATHDRIINTNIHKQSVSPSTCTLKSS</sequence>
<accession>A0A9N7N9D9</accession>
<proteinExistence type="predicted"/>
<organism evidence="2 3">
    <name type="scientific">Striga hermonthica</name>
    <name type="common">Purple witchweed</name>
    <name type="synonym">Buchnera hermonthica</name>
    <dbReference type="NCBI Taxonomy" id="68872"/>
    <lineage>
        <taxon>Eukaryota</taxon>
        <taxon>Viridiplantae</taxon>
        <taxon>Streptophyta</taxon>
        <taxon>Embryophyta</taxon>
        <taxon>Tracheophyta</taxon>
        <taxon>Spermatophyta</taxon>
        <taxon>Magnoliopsida</taxon>
        <taxon>eudicotyledons</taxon>
        <taxon>Gunneridae</taxon>
        <taxon>Pentapetalae</taxon>
        <taxon>asterids</taxon>
        <taxon>lamiids</taxon>
        <taxon>Lamiales</taxon>
        <taxon>Orobanchaceae</taxon>
        <taxon>Buchnereae</taxon>
        <taxon>Striga</taxon>
    </lineage>
</organism>
<feature type="non-terminal residue" evidence="2">
    <location>
        <position position="285"/>
    </location>
</feature>
<comment type="caution">
    <text evidence="2">The sequence shown here is derived from an EMBL/GenBank/DDBJ whole genome shotgun (WGS) entry which is preliminary data.</text>
</comment>
<evidence type="ECO:0000256" key="1">
    <source>
        <dbReference type="SAM" id="MobiDB-lite"/>
    </source>
</evidence>
<feature type="non-terminal residue" evidence="2">
    <location>
        <position position="1"/>
    </location>
</feature>
<evidence type="ECO:0000313" key="3">
    <source>
        <dbReference type="Proteomes" id="UP001153555"/>
    </source>
</evidence>
<reference evidence="2" key="1">
    <citation type="submission" date="2019-12" db="EMBL/GenBank/DDBJ databases">
        <authorList>
            <person name="Scholes J."/>
        </authorList>
    </citation>
    <scope>NUCLEOTIDE SEQUENCE</scope>
</reference>
<feature type="region of interest" description="Disordered" evidence="1">
    <location>
        <begin position="219"/>
        <end position="242"/>
    </location>
</feature>
<protein>
    <submittedName>
        <fullName evidence="2">Uncharacterized protein</fullName>
    </submittedName>
</protein>
<dbReference type="AlphaFoldDB" id="A0A9N7N9D9"/>
<dbReference type="Proteomes" id="UP001153555">
    <property type="component" value="Unassembled WGS sequence"/>
</dbReference>
<dbReference type="EMBL" id="CACSLK010027388">
    <property type="protein sequence ID" value="CAA0826226.1"/>
    <property type="molecule type" value="Genomic_DNA"/>
</dbReference>
<keyword evidence="3" id="KW-1185">Reference proteome</keyword>
<gene>
    <name evidence="2" type="ORF">SHERM_22612</name>
</gene>
<name>A0A9N7N9D9_STRHE</name>